<accession>A0AAC8VW66</accession>
<dbReference type="InterPro" id="IPR011004">
    <property type="entry name" value="Trimer_LpxA-like_sf"/>
</dbReference>
<dbReference type="InterPro" id="IPR001451">
    <property type="entry name" value="Hexapep"/>
</dbReference>
<feature type="region of interest" description="Disordered" evidence="1">
    <location>
        <begin position="192"/>
        <end position="213"/>
    </location>
</feature>
<dbReference type="Gene3D" id="2.160.10.10">
    <property type="entry name" value="Hexapeptide repeat proteins"/>
    <property type="match status" value="1"/>
</dbReference>
<protein>
    <submittedName>
        <fullName evidence="2">Phenylacetic acid degradation protein PaaY</fullName>
    </submittedName>
</protein>
<dbReference type="KEGG" id="ati:AL072_06590"/>
<dbReference type="CDD" id="cd04745">
    <property type="entry name" value="LbH_paaY_like"/>
    <property type="match status" value="1"/>
</dbReference>
<reference evidence="2 3" key="2">
    <citation type="journal article" date="2016" name="Genome Announc.">
        <title>Complete Genome Sequence of a Strain of Azospirillum thiophilum Isolated from a Sulfide Spring.</title>
        <authorList>
            <person name="Fomenkov A."/>
            <person name="Vincze T."/>
            <person name="Grabovich M."/>
            <person name="Anton B.P."/>
            <person name="Dubinina G."/>
            <person name="Orlova M."/>
            <person name="Belousova E."/>
            <person name="Roberts R.J."/>
        </authorList>
    </citation>
    <scope>NUCLEOTIDE SEQUENCE [LARGE SCALE GENOMIC DNA]</scope>
    <source>
        <strain evidence="2 3">BV-S</strain>
    </source>
</reference>
<dbReference type="Proteomes" id="UP000069935">
    <property type="component" value="Chromosome 1"/>
</dbReference>
<keyword evidence="3" id="KW-1185">Reference proteome</keyword>
<dbReference type="PANTHER" id="PTHR13061:SF29">
    <property type="entry name" value="GAMMA CARBONIC ANHYDRASE-LIKE 1, MITOCHONDRIAL-RELATED"/>
    <property type="match status" value="1"/>
</dbReference>
<evidence type="ECO:0000313" key="3">
    <source>
        <dbReference type="Proteomes" id="UP000069935"/>
    </source>
</evidence>
<name>A0AAC8VW66_9PROT</name>
<reference evidence="3" key="1">
    <citation type="submission" date="2015-08" db="EMBL/GenBank/DDBJ databases">
        <title>Complete Genome Sequence of Azospirillum thiophilum BV-S.</title>
        <authorList>
            <person name="Fomenkov A."/>
            <person name="Vincze T."/>
            <person name="Grabovich M."/>
            <person name="Dubinina G."/>
            <person name="Orlova M."/>
            <person name="Belousova E."/>
            <person name="Roberts R.J."/>
        </authorList>
    </citation>
    <scope>NUCLEOTIDE SEQUENCE [LARGE SCALE GENOMIC DNA]</scope>
    <source>
        <strain evidence="3">BV-S</strain>
    </source>
</reference>
<dbReference type="EMBL" id="CP012401">
    <property type="protein sequence ID" value="ALG70632.1"/>
    <property type="molecule type" value="Genomic_DNA"/>
</dbReference>
<evidence type="ECO:0000313" key="2">
    <source>
        <dbReference type="EMBL" id="ALG70632.1"/>
    </source>
</evidence>
<organism evidence="2 3">
    <name type="scientific">Azospirillum thiophilum</name>
    <dbReference type="NCBI Taxonomy" id="528244"/>
    <lineage>
        <taxon>Bacteria</taxon>
        <taxon>Pseudomonadati</taxon>
        <taxon>Pseudomonadota</taxon>
        <taxon>Alphaproteobacteria</taxon>
        <taxon>Rhodospirillales</taxon>
        <taxon>Azospirillaceae</taxon>
        <taxon>Azospirillum</taxon>
    </lineage>
</organism>
<dbReference type="PANTHER" id="PTHR13061">
    <property type="entry name" value="DYNACTIN SUBUNIT P25"/>
    <property type="match status" value="1"/>
</dbReference>
<gene>
    <name evidence="2" type="ORF">AL072_06590</name>
</gene>
<dbReference type="Pfam" id="PF00132">
    <property type="entry name" value="Hexapep"/>
    <property type="match status" value="1"/>
</dbReference>
<evidence type="ECO:0000256" key="1">
    <source>
        <dbReference type="SAM" id="MobiDB-lite"/>
    </source>
</evidence>
<dbReference type="SUPFAM" id="SSF51161">
    <property type="entry name" value="Trimeric LpxA-like enzymes"/>
    <property type="match status" value="1"/>
</dbReference>
<dbReference type="RefSeq" id="WP_045581003.1">
    <property type="nucleotide sequence ID" value="NZ_CP012401.1"/>
</dbReference>
<dbReference type="AlphaFoldDB" id="A0AAC8VW66"/>
<dbReference type="InterPro" id="IPR050484">
    <property type="entry name" value="Transf_Hexapept/Carb_Anhydrase"/>
</dbReference>
<sequence length="213" mass="22226">MTASARTAPALPRPTVYAIDGVIPVIDPTAFVHPSAVLIGDVVVGPGCYVGPCASLRGDFGRIVLQRGSNVQDNCTLHAFPGHDAIVEEDGHVGHGAVLHGCVVRRNALVGMNVVVMDGAEIGEESIVAAMAFVKAGFVVPPRTLAAGLPAKVVRDLRPDEIAWKGEGTEEYQRLARRSLATMVACAPLEAEEPGRGRVDAGTSQPLHKVKGG</sequence>
<proteinExistence type="predicted"/>